<sequence>MVMAIAESPTNGVHSAIGQAHQDCLEGTLWRGLKSGLPEGCSRTAPWRQAAQHRRILLLDDLAGLDLGKTPCKMQTRRYLIDDLLKDANEASCARVTPLKWWWGTEIERAWSRLREVEERMVGLVDGATLPVYAARAAQRGHAYLDYADPQLAQLDKLCAQSDPPEAELRSATAEVLRAAHAKADHANREARYLRNRLLIASVFCVVFSAAIVVAQAAAPTLNFVVPHDDWHASAWGCLVVVMLFGAVGALFTAIPAVSRIPTNVGPFNLPLQQGLLKIAFGPLVAVVGLALLGNGIGPMKPPQTVPDLLLMAVIFGAGQHAVTRYVDKRAGQILTAAAPTTASNSTNRNAASTA</sequence>
<evidence type="ECO:0000256" key="1">
    <source>
        <dbReference type="SAM" id="Phobius"/>
    </source>
</evidence>
<organism evidence="2 3">
    <name type="scientific">Mycobacterium aquaticum</name>
    <dbReference type="NCBI Taxonomy" id="1927124"/>
    <lineage>
        <taxon>Bacteria</taxon>
        <taxon>Bacillati</taxon>
        <taxon>Actinomycetota</taxon>
        <taxon>Actinomycetes</taxon>
        <taxon>Mycobacteriales</taxon>
        <taxon>Mycobacteriaceae</taxon>
        <taxon>Mycobacterium</taxon>
    </lineage>
</organism>
<keyword evidence="3" id="KW-1185">Reference proteome</keyword>
<evidence type="ECO:0000313" key="2">
    <source>
        <dbReference type="EMBL" id="ORA34611.1"/>
    </source>
</evidence>
<keyword evidence="1" id="KW-0812">Transmembrane</keyword>
<name>A0A1X0AX10_9MYCO</name>
<reference evidence="2 3" key="1">
    <citation type="submission" date="2017-02" db="EMBL/GenBank/DDBJ databases">
        <title>The new phylogeny of genus Mycobacterium.</title>
        <authorList>
            <person name="Tortoli E."/>
            <person name="Trovato A."/>
            <person name="Cirillo D.M."/>
        </authorList>
    </citation>
    <scope>NUCLEOTIDE SEQUENCE [LARGE SCALE GENOMIC DNA]</scope>
    <source>
        <strain evidence="2 3">RW6</strain>
    </source>
</reference>
<protein>
    <submittedName>
        <fullName evidence="2">Uncharacterized protein</fullName>
    </submittedName>
</protein>
<proteinExistence type="predicted"/>
<evidence type="ECO:0000313" key="3">
    <source>
        <dbReference type="Proteomes" id="UP000192448"/>
    </source>
</evidence>
<accession>A0A1X0AX10</accession>
<keyword evidence="1" id="KW-1133">Transmembrane helix</keyword>
<dbReference type="Proteomes" id="UP000192448">
    <property type="component" value="Unassembled WGS sequence"/>
</dbReference>
<dbReference type="AlphaFoldDB" id="A0A1X0AX10"/>
<feature type="transmembrane region" description="Helical" evidence="1">
    <location>
        <begin position="198"/>
        <end position="219"/>
    </location>
</feature>
<feature type="transmembrane region" description="Helical" evidence="1">
    <location>
        <begin position="276"/>
        <end position="297"/>
    </location>
</feature>
<keyword evidence="1" id="KW-0472">Membrane</keyword>
<feature type="transmembrane region" description="Helical" evidence="1">
    <location>
        <begin position="231"/>
        <end position="255"/>
    </location>
</feature>
<dbReference type="EMBL" id="MVHF01000015">
    <property type="protein sequence ID" value="ORA34611.1"/>
    <property type="molecule type" value="Genomic_DNA"/>
</dbReference>
<comment type="caution">
    <text evidence="2">The sequence shown here is derived from an EMBL/GenBank/DDBJ whole genome shotgun (WGS) entry which is preliminary data.</text>
</comment>
<gene>
    <name evidence="2" type="ORF">BST13_16465</name>
</gene>